<feature type="compositionally biased region" description="Basic and acidic residues" evidence="1">
    <location>
        <begin position="12"/>
        <end position="32"/>
    </location>
</feature>
<organism evidence="2 3">
    <name type="scientific">Mycolicibacterium chubuense</name>
    <name type="common">Mycobacterium chubuense</name>
    <dbReference type="NCBI Taxonomy" id="1800"/>
    <lineage>
        <taxon>Bacteria</taxon>
        <taxon>Bacillati</taxon>
        <taxon>Actinomycetota</taxon>
        <taxon>Actinomycetes</taxon>
        <taxon>Mycobacteriales</taxon>
        <taxon>Mycobacteriaceae</taxon>
        <taxon>Mycolicibacterium</taxon>
    </lineage>
</organism>
<evidence type="ECO:0000313" key="3">
    <source>
        <dbReference type="Proteomes" id="UP000036176"/>
    </source>
</evidence>
<dbReference type="AlphaFoldDB" id="A0A0J6ZH83"/>
<sequence length="32" mass="3479">MTDGNAAQTSVHADRIEDLSDSEKDKRQADSS</sequence>
<dbReference type="Proteomes" id="UP000036176">
    <property type="component" value="Unassembled WGS sequence"/>
</dbReference>
<dbReference type="PATRIC" id="fig|1800.3.peg.1017"/>
<name>A0A0J6ZH83_MYCCU</name>
<comment type="caution">
    <text evidence="2">The sequence shown here is derived from an EMBL/GenBank/DDBJ whole genome shotgun (WGS) entry which is preliminary data.</text>
</comment>
<evidence type="ECO:0000256" key="1">
    <source>
        <dbReference type="SAM" id="MobiDB-lite"/>
    </source>
</evidence>
<feature type="region of interest" description="Disordered" evidence="1">
    <location>
        <begin position="1"/>
        <end position="32"/>
    </location>
</feature>
<proteinExistence type="predicted"/>
<gene>
    <name evidence="2" type="ORF">MCHUDSM44219_01012</name>
</gene>
<accession>A0A0J6ZH83</accession>
<protein>
    <submittedName>
        <fullName evidence="2">Uncharacterized protein</fullName>
    </submittedName>
</protein>
<reference evidence="2 3" key="1">
    <citation type="journal article" date="2015" name="Genome Biol. Evol.">
        <title>Characterization of Three Mycobacterium spp. with Potential Use in Bioremediation by Genome Sequencing and Comparative Genomics.</title>
        <authorList>
            <person name="Das S."/>
            <person name="Pettersson B.M."/>
            <person name="Behra P.R."/>
            <person name="Ramesh M."/>
            <person name="Dasgupta S."/>
            <person name="Bhattacharya A."/>
            <person name="Kirsebom L.A."/>
        </authorList>
    </citation>
    <scope>NUCLEOTIDE SEQUENCE [LARGE SCALE GENOMIC DNA]</scope>
    <source>
        <strain evidence="2 3">DSM 44219</strain>
    </source>
</reference>
<dbReference type="EMBL" id="JYNX01000019">
    <property type="protein sequence ID" value="KMO84206.1"/>
    <property type="molecule type" value="Genomic_DNA"/>
</dbReference>
<feature type="compositionally biased region" description="Polar residues" evidence="1">
    <location>
        <begin position="1"/>
        <end position="11"/>
    </location>
</feature>
<keyword evidence="3" id="KW-1185">Reference proteome</keyword>
<evidence type="ECO:0000313" key="2">
    <source>
        <dbReference type="EMBL" id="KMO84206.1"/>
    </source>
</evidence>